<feature type="region of interest" description="Disordered" evidence="6">
    <location>
        <begin position="340"/>
        <end position="365"/>
    </location>
</feature>
<evidence type="ECO:0000313" key="10">
    <source>
        <dbReference type="EMBL" id="QIV88435.1"/>
    </source>
</evidence>
<evidence type="ECO:0000256" key="5">
    <source>
        <dbReference type="ARBA" id="ARBA00023136"/>
    </source>
</evidence>
<dbReference type="Proteomes" id="UP000502331">
    <property type="component" value="Chromosome"/>
</dbReference>
<name>A0A6H0SQ13_9MICC</name>
<dbReference type="GO" id="GO:0016020">
    <property type="term" value="C:membrane"/>
    <property type="evidence" value="ECO:0007669"/>
    <property type="project" value="UniProtKB-SubCell"/>
</dbReference>
<feature type="transmembrane region" description="Helical" evidence="7">
    <location>
        <begin position="247"/>
        <end position="265"/>
    </location>
</feature>
<keyword evidence="10" id="KW-0808">Transferase</keyword>
<reference evidence="10 11" key="1">
    <citation type="submission" date="2018-09" db="EMBL/GenBank/DDBJ databases">
        <title>Glutamicibacter mishrai S5-52T (LMG 29155T = KCTC 39846T).</title>
        <authorList>
            <person name="Das S.K."/>
        </authorList>
    </citation>
    <scope>NUCLEOTIDE SEQUENCE [LARGE SCALE GENOMIC DNA]</scope>
    <source>
        <strain evidence="10 11">S5-52</strain>
    </source>
</reference>
<proteinExistence type="inferred from homology"/>
<evidence type="ECO:0000256" key="7">
    <source>
        <dbReference type="SAM" id="Phobius"/>
    </source>
</evidence>
<dbReference type="CDD" id="cd04179">
    <property type="entry name" value="DPM_DPG-synthase_like"/>
    <property type="match status" value="1"/>
</dbReference>
<evidence type="ECO:0000313" key="11">
    <source>
        <dbReference type="Proteomes" id="UP000502331"/>
    </source>
</evidence>
<dbReference type="InterPro" id="IPR029044">
    <property type="entry name" value="Nucleotide-diphossugar_trans"/>
</dbReference>
<dbReference type="GO" id="GO:0016740">
    <property type="term" value="F:transferase activity"/>
    <property type="evidence" value="ECO:0007669"/>
    <property type="project" value="UniProtKB-KW"/>
</dbReference>
<dbReference type="RefSeq" id="WP_022877067.1">
    <property type="nucleotide sequence ID" value="NZ_CP032549.1"/>
</dbReference>
<gene>
    <name evidence="10" type="ORF">D3791_15770</name>
</gene>
<evidence type="ECO:0000259" key="9">
    <source>
        <dbReference type="Pfam" id="PF04138"/>
    </source>
</evidence>
<dbReference type="Gene3D" id="3.90.550.10">
    <property type="entry name" value="Spore Coat Polysaccharide Biosynthesis Protein SpsA, Chain A"/>
    <property type="match status" value="1"/>
</dbReference>
<evidence type="ECO:0000259" key="8">
    <source>
        <dbReference type="Pfam" id="PF00535"/>
    </source>
</evidence>
<dbReference type="Pfam" id="PF04138">
    <property type="entry name" value="GtrA_DPMS_TM"/>
    <property type="match status" value="1"/>
</dbReference>
<dbReference type="AlphaFoldDB" id="A0A6H0SQ13"/>
<accession>A0A6H0SQ13</accession>
<evidence type="ECO:0000256" key="4">
    <source>
        <dbReference type="ARBA" id="ARBA00022989"/>
    </source>
</evidence>
<feature type="domain" description="GtrA/DPMS transmembrane" evidence="9">
    <location>
        <begin position="221"/>
        <end position="335"/>
    </location>
</feature>
<protein>
    <submittedName>
        <fullName evidence="10">Glycosyltransferase</fullName>
    </submittedName>
</protein>
<organism evidence="10 11">
    <name type="scientific">Glutamicibacter mishrai</name>
    <dbReference type="NCBI Taxonomy" id="1775880"/>
    <lineage>
        <taxon>Bacteria</taxon>
        <taxon>Bacillati</taxon>
        <taxon>Actinomycetota</taxon>
        <taxon>Actinomycetes</taxon>
        <taxon>Micrococcales</taxon>
        <taxon>Micrococcaceae</taxon>
        <taxon>Glutamicibacter</taxon>
    </lineage>
</organism>
<dbReference type="PANTHER" id="PTHR48090">
    <property type="entry name" value="UNDECAPRENYL-PHOSPHATE 4-DEOXY-4-FORMAMIDO-L-ARABINOSE TRANSFERASE-RELATED"/>
    <property type="match status" value="1"/>
</dbReference>
<feature type="compositionally biased region" description="Polar residues" evidence="6">
    <location>
        <begin position="355"/>
        <end position="365"/>
    </location>
</feature>
<comment type="subcellular location">
    <subcellularLocation>
        <location evidence="1">Membrane</location>
        <topology evidence="1">Multi-pass membrane protein</topology>
    </subcellularLocation>
</comment>
<dbReference type="GO" id="GO:0000271">
    <property type="term" value="P:polysaccharide biosynthetic process"/>
    <property type="evidence" value="ECO:0007669"/>
    <property type="project" value="InterPro"/>
</dbReference>
<feature type="transmembrane region" description="Helical" evidence="7">
    <location>
        <begin position="312"/>
        <end position="329"/>
    </location>
</feature>
<feature type="domain" description="Glycosyltransferase 2-like" evidence="8">
    <location>
        <begin position="3"/>
        <end position="129"/>
    </location>
</feature>
<evidence type="ECO:0000256" key="6">
    <source>
        <dbReference type="SAM" id="MobiDB-lite"/>
    </source>
</evidence>
<dbReference type="EMBL" id="CP032549">
    <property type="protein sequence ID" value="QIV88435.1"/>
    <property type="molecule type" value="Genomic_DNA"/>
</dbReference>
<evidence type="ECO:0000256" key="3">
    <source>
        <dbReference type="ARBA" id="ARBA00022692"/>
    </source>
</evidence>
<keyword evidence="4 7" id="KW-1133">Transmembrane helix</keyword>
<feature type="transmembrane region" description="Helical" evidence="7">
    <location>
        <begin position="286"/>
        <end position="306"/>
    </location>
</feature>
<dbReference type="InterPro" id="IPR007267">
    <property type="entry name" value="GtrA_DPMS_TM"/>
</dbReference>
<dbReference type="Pfam" id="PF00535">
    <property type="entry name" value="Glycos_transf_2"/>
    <property type="match status" value="1"/>
</dbReference>
<keyword evidence="5 7" id="KW-0472">Membrane</keyword>
<dbReference type="InterPro" id="IPR050256">
    <property type="entry name" value="Glycosyltransferase_2"/>
</dbReference>
<keyword evidence="11" id="KW-1185">Reference proteome</keyword>
<feature type="transmembrane region" description="Helical" evidence="7">
    <location>
        <begin position="219"/>
        <end position="241"/>
    </location>
</feature>
<dbReference type="SUPFAM" id="SSF53448">
    <property type="entry name" value="Nucleotide-diphospho-sugar transferases"/>
    <property type="match status" value="1"/>
</dbReference>
<dbReference type="PANTHER" id="PTHR48090:SF7">
    <property type="entry name" value="RFBJ PROTEIN"/>
    <property type="match status" value="1"/>
</dbReference>
<evidence type="ECO:0000256" key="1">
    <source>
        <dbReference type="ARBA" id="ARBA00004141"/>
    </source>
</evidence>
<keyword evidence="3 7" id="KW-0812">Transmembrane</keyword>
<dbReference type="InterPro" id="IPR001173">
    <property type="entry name" value="Glyco_trans_2-like"/>
</dbReference>
<sequence>MIILIPAYEPDEKLNILIESLQLENNETILVVVDDGSGPESGEIFSYAQRQGAVLVQHADNKGKGEALKTGFDYVAEHFPGHDVVTADCDGQHAAVDIYAVARKVGQHRSIVMGEREFAGNVPLRSKLGNKATALLFALSTGTWLNDTQTGLRGFPAEILPWLGTVPGERYEYELNMLLEAKRNDVELESVKIQTIYLNDNESSHFRPIRDSMRIYAPLLKFSASSLAGFAVDTVLLLVFTALFNDLLPAVVLARLGSAAVNFWINRQLVFAEGRSLSLRSTVSRYALLAVVLLALNYEVLVLLSAIGTPLLLAKILTEITLFLLSFSVQKRFLFRKKSNRSSPFEDSQDGHLVNTESSQGRSER</sequence>
<evidence type="ECO:0000256" key="2">
    <source>
        <dbReference type="ARBA" id="ARBA00006739"/>
    </source>
</evidence>
<comment type="similarity">
    <text evidence="2">Belongs to the glycosyltransferase 2 family.</text>
</comment>